<gene>
    <name evidence="6" type="ORF">AB0E89_19815</name>
</gene>
<evidence type="ECO:0000256" key="2">
    <source>
        <dbReference type="ARBA" id="ARBA00023125"/>
    </source>
</evidence>
<dbReference type="PANTHER" id="PTHR43214">
    <property type="entry name" value="TWO-COMPONENT RESPONSE REGULATOR"/>
    <property type="match status" value="1"/>
</dbReference>
<comment type="caution">
    <text evidence="6">The sequence shown here is derived from an EMBL/GenBank/DDBJ whole genome shotgun (WGS) entry which is preliminary data.</text>
</comment>
<dbReference type="RefSeq" id="WP_334574055.1">
    <property type="nucleotide sequence ID" value="NZ_JBEZVE010000010.1"/>
</dbReference>
<dbReference type="InterPro" id="IPR058245">
    <property type="entry name" value="NreC/VraR/RcsB-like_REC"/>
</dbReference>
<dbReference type="PRINTS" id="PR00038">
    <property type="entry name" value="HTHLUXR"/>
</dbReference>
<dbReference type="InterPro" id="IPR000792">
    <property type="entry name" value="Tscrpt_reg_LuxR_C"/>
</dbReference>
<reference evidence="6 7" key="1">
    <citation type="submission" date="2024-06" db="EMBL/GenBank/DDBJ databases">
        <title>The Natural Products Discovery Center: Release of the First 8490 Sequenced Strains for Exploring Actinobacteria Biosynthetic Diversity.</title>
        <authorList>
            <person name="Kalkreuter E."/>
            <person name="Kautsar S.A."/>
            <person name="Yang D."/>
            <person name="Bader C.D."/>
            <person name="Teijaro C.N."/>
            <person name="Fluegel L."/>
            <person name="Davis C.M."/>
            <person name="Simpson J.R."/>
            <person name="Lauterbach L."/>
            <person name="Steele A.D."/>
            <person name="Gui C."/>
            <person name="Meng S."/>
            <person name="Li G."/>
            <person name="Viehrig K."/>
            <person name="Ye F."/>
            <person name="Su P."/>
            <person name="Kiefer A.F."/>
            <person name="Nichols A."/>
            <person name="Cepeda A.J."/>
            <person name="Yan W."/>
            <person name="Fan B."/>
            <person name="Jiang Y."/>
            <person name="Adhikari A."/>
            <person name="Zheng C.-J."/>
            <person name="Schuster L."/>
            <person name="Cowan T.M."/>
            <person name="Smanski M.J."/>
            <person name="Chevrette M.G."/>
            <person name="De Carvalho L.P.S."/>
            <person name="Shen B."/>
        </authorList>
    </citation>
    <scope>NUCLEOTIDE SEQUENCE [LARGE SCALE GENOMIC DNA]</scope>
    <source>
        <strain evidence="6 7">NPDC033843</strain>
    </source>
</reference>
<evidence type="ECO:0000256" key="1">
    <source>
        <dbReference type="ARBA" id="ARBA00022553"/>
    </source>
</evidence>
<keyword evidence="1 3" id="KW-0597">Phosphoprotein</keyword>
<dbReference type="PROSITE" id="PS50043">
    <property type="entry name" value="HTH_LUXR_2"/>
    <property type="match status" value="1"/>
</dbReference>
<dbReference type="CDD" id="cd17535">
    <property type="entry name" value="REC_NarL-like"/>
    <property type="match status" value="1"/>
</dbReference>
<protein>
    <submittedName>
        <fullName evidence="6">Response regulator transcription factor</fullName>
    </submittedName>
</protein>
<evidence type="ECO:0000313" key="6">
    <source>
        <dbReference type="EMBL" id="MEU3782777.1"/>
    </source>
</evidence>
<dbReference type="InterPro" id="IPR001789">
    <property type="entry name" value="Sig_transdc_resp-reg_receiver"/>
</dbReference>
<evidence type="ECO:0000313" key="7">
    <source>
        <dbReference type="Proteomes" id="UP001550739"/>
    </source>
</evidence>
<evidence type="ECO:0000259" key="4">
    <source>
        <dbReference type="PROSITE" id="PS50043"/>
    </source>
</evidence>
<sequence>MLTTTPIRIVVIDDHPVVRDGVAAQLQHHRDMTVVGYAATAADGLRVCASERPDVVLLDLRLPDAPAAEVVTALNRTTPECRVLVFTAFPEHAAVAPTLAAGACGLLVKDASGITVRDAIRSVVRTGTYQAAHTASSVSPVSAREYDVLRLVASGHTNPEIGAELNLSVNTVKTYLREVMHKLGARNRAQLIMNARSSGLL</sequence>
<dbReference type="SUPFAM" id="SSF52172">
    <property type="entry name" value="CheY-like"/>
    <property type="match status" value="1"/>
</dbReference>
<keyword evidence="2" id="KW-0238">DNA-binding</keyword>
<name>A0ABV2ZJQ3_9ACTN</name>
<accession>A0ABV2ZJQ3</accession>
<proteinExistence type="predicted"/>
<keyword evidence="7" id="KW-1185">Reference proteome</keyword>
<dbReference type="CDD" id="cd06170">
    <property type="entry name" value="LuxR_C_like"/>
    <property type="match status" value="1"/>
</dbReference>
<dbReference type="SMART" id="SM00421">
    <property type="entry name" value="HTH_LUXR"/>
    <property type="match status" value="1"/>
</dbReference>
<feature type="modified residue" description="4-aspartylphosphate" evidence="3">
    <location>
        <position position="59"/>
    </location>
</feature>
<dbReference type="InterPro" id="IPR011006">
    <property type="entry name" value="CheY-like_superfamily"/>
</dbReference>
<dbReference type="EMBL" id="JBEZVE010000010">
    <property type="protein sequence ID" value="MEU3782777.1"/>
    <property type="molecule type" value="Genomic_DNA"/>
</dbReference>
<dbReference type="Pfam" id="PF00196">
    <property type="entry name" value="GerE"/>
    <property type="match status" value="1"/>
</dbReference>
<dbReference type="Proteomes" id="UP001550739">
    <property type="component" value="Unassembled WGS sequence"/>
</dbReference>
<dbReference type="InterPro" id="IPR039420">
    <property type="entry name" value="WalR-like"/>
</dbReference>
<dbReference type="SUPFAM" id="SSF46894">
    <property type="entry name" value="C-terminal effector domain of the bipartite response regulators"/>
    <property type="match status" value="1"/>
</dbReference>
<dbReference type="Pfam" id="PF00072">
    <property type="entry name" value="Response_reg"/>
    <property type="match status" value="1"/>
</dbReference>
<dbReference type="InterPro" id="IPR016032">
    <property type="entry name" value="Sig_transdc_resp-reg_C-effctor"/>
</dbReference>
<dbReference type="SMART" id="SM00448">
    <property type="entry name" value="REC"/>
    <property type="match status" value="1"/>
</dbReference>
<organism evidence="6 7">
    <name type="scientific">Streptomyces sp. 900129855</name>
    <dbReference type="NCBI Taxonomy" id="3155129"/>
    <lineage>
        <taxon>Bacteria</taxon>
        <taxon>Bacillati</taxon>
        <taxon>Actinomycetota</taxon>
        <taxon>Actinomycetes</taxon>
        <taxon>Kitasatosporales</taxon>
        <taxon>Streptomycetaceae</taxon>
        <taxon>Streptomyces</taxon>
    </lineage>
</organism>
<evidence type="ECO:0000256" key="3">
    <source>
        <dbReference type="PROSITE-ProRule" id="PRU00169"/>
    </source>
</evidence>
<feature type="domain" description="Response regulatory" evidence="5">
    <location>
        <begin position="8"/>
        <end position="124"/>
    </location>
</feature>
<feature type="domain" description="HTH luxR-type" evidence="4">
    <location>
        <begin position="134"/>
        <end position="199"/>
    </location>
</feature>
<dbReference type="PROSITE" id="PS50110">
    <property type="entry name" value="RESPONSE_REGULATORY"/>
    <property type="match status" value="1"/>
</dbReference>
<dbReference type="Gene3D" id="3.40.50.2300">
    <property type="match status" value="1"/>
</dbReference>
<evidence type="ECO:0000259" key="5">
    <source>
        <dbReference type="PROSITE" id="PS50110"/>
    </source>
</evidence>